<dbReference type="SUPFAM" id="SSF101821">
    <property type="entry name" value="Aminopeptidase/glucanase lid domain"/>
    <property type="match status" value="1"/>
</dbReference>
<evidence type="ECO:0000256" key="8">
    <source>
        <dbReference type="ARBA" id="ARBA00022801"/>
    </source>
</evidence>
<evidence type="ECO:0000256" key="6">
    <source>
        <dbReference type="ARBA" id="ARBA00022670"/>
    </source>
</evidence>
<dbReference type="Gene3D" id="3.40.630.10">
    <property type="entry name" value="Zn peptidases"/>
    <property type="match status" value="1"/>
</dbReference>
<protein>
    <recommendedName>
        <fullName evidence="4">aspartyl aminopeptidase</fullName>
        <ecNumber evidence="4">3.4.11.21</ecNumber>
    </recommendedName>
</protein>
<dbReference type="InterPro" id="IPR001948">
    <property type="entry name" value="Peptidase_M18"/>
</dbReference>
<sequence length="529" mass="57845">MPLRLIVSGLPRARVYSTMAPANIKVAANDFLDFVNASPTPYHAVKSIKERLTSVGFKEIKEKDSWSSRCLPGGKYFLTRNASTIVAFAIGKKWKPGNPISMIGAHTDSPCLRIKPVSKKQGDGFIQVGVETYGGGLWHTWFDRDLGVAGRVMVRDTEGNVVQKLVHINKPILRIPTLAVHLDRQETFSFNKETQLFPIAGLVAAELKRQDEKKAQVTGDVPAEEEEETTKPFSPLKAITTRHHPHIVELIASNAGVSPEEVIDFEIILYDTQKACLGGLTDEFIFSARLDNLNQTYCATMGLINCLESSSALDDESSIRLIACFDHEEIGSMTAQGAFSMMLPAIIRRLSVLPSSGFVDGSEDSYDHASDPDLSTAYEQTLASSFLVSADMAHSVNPNYGAKYESDHKPEMNQGPVIKINANARYATNSPGIVLLQEVARKAAKIIDSDPEGVPLQLFVVRNDSSCGSTIGPMLSAHLGARTLDLGNPQLSMHSCRETGGADDVHHAIRLFSSFFQHYSALEKTILVD</sequence>
<comment type="catalytic activity">
    <reaction evidence="1">
        <text>Release of an N-terminal aspartate or glutamate from a peptide, with a preference for aspartate.</text>
        <dbReference type="EC" id="3.4.11.21"/>
    </reaction>
</comment>
<comment type="caution">
    <text evidence="12">The sequence shown here is derived from an EMBL/GenBank/DDBJ whole genome shotgun (WGS) entry which is preliminary data.</text>
</comment>
<accession>A0AAN6IHS7</accession>
<dbReference type="SUPFAM" id="SSF53187">
    <property type="entry name" value="Zn-dependent exopeptidases"/>
    <property type="match status" value="1"/>
</dbReference>
<evidence type="ECO:0000256" key="1">
    <source>
        <dbReference type="ARBA" id="ARBA00001335"/>
    </source>
</evidence>
<evidence type="ECO:0000256" key="5">
    <source>
        <dbReference type="ARBA" id="ARBA00022438"/>
    </source>
</evidence>
<dbReference type="GO" id="GO:0006508">
    <property type="term" value="P:proteolysis"/>
    <property type="evidence" value="ECO:0007669"/>
    <property type="project" value="UniProtKB-KW"/>
</dbReference>
<dbReference type="EC" id="3.4.11.21" evidence="4"/>
<dbReference type="EMBL" id="MU404350">
    <property type="protein sequence ID" value="KAI1617963.1"/>
    <property type="molecule type" value="Genomic_DNA"/>
</dbReference>
<keyword evidence="5 11" id="KW-0031">Aminopeptidase</keyword>
<comment type="cofactor">
    <cofactor evidence="2">
        <name>Zn(2+)</name>
        <dbReference type="ChEBI" id="CHEBI:29105"/>
    </cofactor>
</comment>
<keyword evidence="10 11" id="KW-0482">Metalloprotease</keyword>
<evidence type="ECO:0000256" key="7">
    <source>
        <dbReference type="ARBA" id="ARBA00022723"/>
    </source>
</evidence>
<reference evidence="12" key="1">
    <citation type="journal article" date="2022" name="bioRxiv">
        <title>Deciphering the potential niche of two novel black yeast fungi from a biological soil crust based on their genomes, phenotypes, and melanin regulation.</title>
        <authorList>
            <consortium name="DOE Joint Genome Institute"/>
            <person name="Carr E.C."/>
            <person name="Barton Q."/>
            <person name="Grambo S."/>
            <person name="Sullivan M."/>
            <person name="Renfro C.M."/>
            <person name="Kuo A."/>
            <person name="Pangilinan J."/>
            <person name="Lipzen A."/>
            <person name="Keymanesh K."/>
            <person name="Savage E."/>
            <person name="Barry K."/>
            <person name="Grigoriev I.V."/>
            <person name="Riekhof W.R."/>
            <person name="Harris S.S."/>
        </authorList>
    </citation>
    <scope>NUCLEOTIDE SEQUENCE</scope>
    <source>
        <strain evidence="12">JF 03-4F</strain>
    </source>
</reference>
<keyword evidence="13" id="KW-1185">Reference proteome</keyword>
<gene>
    <name evidence="12" type="ORF">EDD36DRAFT_17973</name>
</gene>
<evidence type="ECO:0000256" key="11">
    <source>
        <dbReference type="RuleBase" id="RU004386"/>
    </source>
</evidence>
<dbReference type="PRINTS" id="PR00932">
    <property type="entry name" value="AMINO1PTASE"/>
</dbReference>
<dbReference type="Gene3D" id="2.30.250.10">
    <property type="entry name" value="Aminopeptidase i, Domain 2"/>
    <property type="match status" value="1"/>
</dbReference>
<dbReference type="InterPro" id="IPR023358">
    <property type="entry name" value="Peptidase_M18_dom2"/>
</dbReference>
<proteinExistence type="inferred from homology"/>
<dbReference type="GO" id="GO:0008270">
    <property type="term" value="F:zinc ion binding"/>
    <property type="evidence" value="ECO:0007669"/>
    <property type="project" value="InterPro"/>
</dbReference>
<evidence type="ECO:0000256" key="2">
    <source>
        <dbReference type="ARBA" id="ARBA00001947"/>
    </source>
</evidence>
<evidence type="ECO:0000313" key="12">
    <source>
        <dbReference type="EMBL" id="KAI1617963.1"/>
    </source>
</evidence>
<evidence type="ECO:0000256" key="9">
    <source>
        <dbReference type="ARBA" id="ARBA00022833"/>
    </source>
</evidence>
<dbReference type="GO" id="GO:0000324">
    <property type="term" value="C:fungal-type vacuole"/>
    <property type="evidence" value="ECO:0007669"/>
    <property type="project" value="TreeGrafter"/>
</dbReference>
<dbReference type="CDD" id="cd05658">
    <property type="entry name" value="M18_DAP"/>
    <property type="match status" value="1"/>
</dbReference>
<evidence type="ECO:0000256" key="3">
    <source>
        <dbReference type="ARBA" id="ARBA00008290"/>
    </source>
</evidence>
<keyword evidence="6 11" id="KW-0645">Protease</keyword>
<dbReference type="GO" id="GO:0070006">
    <property type="term" value="F:metalloaminopeptidase activity"/>
    <property type="evidence" value="ECO:0007669"/>
    <property type="project" value="TreeGrafter"/>
</dbReference>
<evidence type="ECO:0000256" key="4">
    <source>
        <dbReference type="ARBA" id="ARBA00011965"/>
    </source>
</evidence>
<evidence type="ECO:0000313" key="13">
    <source>
        <dbReference type="Proteomes" id="UP001203852"/>
    </source>
</evidence>
<dbReference type="AlphaFoldDB" id="A0AAN6IHS7"/>
<evidence type="ECO:0000256" key="10">
    <source>
        <dbReference type="ARBA" id="ARBA00023049"/>
    </source>
</evidence>
<organism evidence="12 13">
    <name type="scientific">Exophiala viscosa</name>
    <dbReference type="NCBI Taxonomy" id="2486360"/>
    <lineage>
        <taxon>Eukaryota</taxon>
        <taxon>Fungi</taxon>
        <taxon>Dikarya</taxon>
        <taxon>Ascomycota</taxon>
        <taxon>Pezizomycotina</taxon>
        <taxon>Eurotiomycetes</taxon>
        <taxon>Chaetothyriomycetidae</taxon>
        <taxon>Chaetothyriales</taxon>
        <taxon>Herpotrichiellaceae</taxon>
        <taxon>Exophiala</taxon>
    </lineage>
</organism>
<dbReference type="NCBIfam" id="NF002759">
    <property type="entry name" value="PRK02813.1"/>
    <property type="match status" value="1"/>
</dbReference>
<keyword evidence="7 11" id="KW-0479">Metal-binding</keyword>
<keyword evidence="9 11" id="KW-0862">Zinc</keyword>
<name>A0AAN6IHS7_9EURO</name>
<dbReference type="Proteomes" id="UP001203852">
    <property type="component" value="Unassembled WGS sequence"/>
</dbReference>
<dbReference type="Pfam" id="PF02127">
    <property type="entry name" value="Peptidase_M18"/>
    <property type="match status" value="1"/>
</dbReference>
<dbReference type="FunFam" id="2.30.250.10:FF:000001">
    <property type="entry name" value="Aspartyl aminopeptidase 1"/>
    <property type="match status" value="1"/>
</dbReference>
<dbReference type="PANTHER" id="PTHR28570:SF3">
    <property type="entry name" value="ASPARTYL AMINOPEPTIDASE"/>
    <property type="match status" value="1"/>
</dbReference>
<dbReference type="PANTHER" id="PTHR28570">
    <property type="entry name" value="ASPARTYL AMINOPEPTIDASE"/>
    <property type="match status" value="1"/>
</dbReference>
<comment type="similarity">
    <text evidence="3 11">Belongs to the peptidase M18 family.</text>
</comment>
<keyword evidence="8 11" id="KW-0378">Hydrolase</keyword>